<keyword evidence="1" id="KW-0500">Molybdenum</keyword>
<dbReference type="Pfam" id="PF20256">
    <property type="entry name" value="MoCoBD_2"/>
    <property type="match status" value="1"/>
</dbReference>
<dbReference type="GO" id="GO:0005506">
    <property type="term" value="F:iron ion binding"/>
    <property type="evidence" value="ECO:0007669"/>
    <property type="project" value="InterPro"/>
</dbReference>
<dbReference type="Pfam" id="PF01315">
    <property type="entry name" value="Ald_Xan_dh_C"/>
    <property type="match status" value="1"/>
</dbReference>
<dbReference type="SUPFAM" id="SSF56003">
    <property type="entry name" value="Molybdenum cofactor-binding domain"/>
    <property type="match status" value="1"/>
</dbReference>
<name>A0A375YLZ2_MYCPF</name>
<accession>A0A375YLZ2</accession>
<feature type="domain" description="Aldehyde oxidase/xanthine dehydrogenase a/b hammerhead" evidence="4">
    <location>
        <begin position="27"/>
        <end position="141"/>
    </location>
</feature>
<protein>
    <submittedName>
        <fullName evidence="5">Carbon-monoxide dehydrogenase [Saccharopolyspora erythraea NRRL 2338]</fullName>
    </submittedName>
</protein>
<dbReference type="PANTHER" id="PTHR11908">
    <property type="entry name" value="XANTHINE DEHYDROGENASE"/>
    <property type="match status" value="1"/>
</dbReference>
<dbReference type="STRING" id="39692.BST38_12780"/>
<evidence type="ECO:0000256" key="1">
    <source>
        <dbReference type="ARBA" id="ARBA00022505"/>
    </source>
</evidence>
<dbReference type="InterPro" id="IPR016208">
    <property type="entry name" value="Ald_Oxase/xanthine_DH-like"/>
</dbReference>
<dbReference type="EMBL" id="UEGS01000001">
    <property type="protein sequence ID" value="SRX82101.1"/>
    <property type="molecule type" value="Genomic_DNA"/>
</dbReference>
<proteinExistence type="predicted"/>
<dbReference type="InterPro" id="IPR008274">
    <property type="entry name" value="AldOxase/xan_DH_MoCoBD1"/>
</dbReference>
<dbReference type="GO" id="GO:0016491">
    <property type="term" value="F:oxidoreductase activity"/>
    <property type="evidence" value="ECO:0007669"/>
    <property type="project" value="UniProtKB-KW"/>
</dbReference>
<organism evidence="5 6">
    <name type="scientific">Mycolicibacterium parafortuitum</name>
    <name type="common">Mycobacterium parafortuitum</name>
    <dbReference type="NCBI Taxonomy" id="39692"/>
    <lineage>
        <taxon>Bacteria</taxon>
        <taxon>Bacillati</taxon>
        <taxon>Actinomycetota</taxon>
        <taxon>Actinomycetes</taxon>
        <taxon>Mycobacteriales</taxon>
        <taxon>Mycobacteriaceae</taxon>
        <taxon>Mycolicibacterium</taxon>
    </lineage>
</organism>
<dbReference type="Gene3D" id="3.30.365.10">
    <property type="entry name" value="Aldehyde oxidase/xanthine dehydrogenase, molybdopterin binding domain"/>
    <property type="match status" value="4"/>
</dbReference>
<dbReference type="InterPro" id="IPR036856">
    <property type="entry name" value="Ald_Oxase/Xan_DH_a/b_sf"/>
</dbReference>
<evidence type="ECO:0000313" key="6">
    <source>
        <dbReference type="Proteomes" id="UP000252008"/>
    </source>
</evidence>
<dbReference type="Proteomes" id="UP000252008">
    <property type="component" value="Unassembled WGS sequence"/>
</dbReference>
<keyword evidence="6" id="KW-1185">Reference proteome</keyword>
<reference evidence="5 6" key="1">
    <citation type="submission" date="2018-05" db="EMBL/GenBank/DDBJ databases">
        <authorList>
            <consortium name="IHU Genomes"/>
        </authorList>
    </citation>
    <scope>NUCLEOTIDE SEQUENCE [LARGE SCALE GENOMIC DNA]</scope>
    <source>
        <strain evidence="5 6">P7335</strain>
    </source>
</reference>
<evidence type="ECO:0000259" key="4">
    <source>
        <dbReference type="SMART" id="SM01008"/>
    </source>
</evidence>
<dbReference type="InterPro" id="IPR046867">
    <property type="entry name" value="AldOxase/xan_DH_MoCoBD2"/>
</dbReference>
<dbReference type="PANTHER" id="PTHR11908:SF132">
    <property type="entry name" value="ALDEHYDE OXIDASE 1-RELATED"/>
    <property type="match status" value="1"/>
</dbReference>
<evidence type="ECO:0000313" key="5">
    <source>
        <dbReference type="EMBL" id="SRX82101.1"/>
    </source>
</evidence>
<dbReference type="InterPro" id="IPR000674">
    <property type="entry name" value="Ald_Oxase/Xan_DH_a/b"/>
</dbReference>
<evidence type="ECO:0000256" key="2">
    <source>
        <dbReference type="ARBA" id="ARBA00023002"/>
    </source>
</evidence>
<gene>
    <name evidence="5" type="ORF">MPP7335_03859</name>
</gene>
<evidence type="ECO:0000256" key="3">
    <source>
        <dbReference type="SAM" id="MobiDB-lite"/>
    </source>
</evidence>
<keyword evidence="2" id="KW-0560">Oxidoreductase</keyword>
<dbReference type="SMART" id="SM01008">
    <property type="entry name" value="Ald_Xan_dh_C"/>
    <property type="match status" value="1"/>
</dbReference>
<dbReference type="Pfam" id="PF02738">
    <property type="entry name" value="MoCoBD_1"/>
    <property type="match status" value="1"/>
</dbReference>
<dbReference type="Gene3D" id="3.90.1170.50">
    <property type="entry name" value="Aldehyde oxidase/xanthine dehydrogenase, a/b hammerhead"/>
    <property type="match status" value="1"/>
</dbReference>
<feature type="region of interest" description="Disordered" evidence="3">
    <location>
        <begin position="1"/>
        <end position="28"/>
    </location>
</feature>
<dbReference type="InterPro" id="IPR037165">
    <property type="entry name" value="AldOxase/xan_DH_Mopterin-bd_sf"/>
</dbReference>
<dbReference type="SUPFAM" id="SSF54665">
    <property type="entry name" value="CO dehydrogenase molybdoprotein N-domain-like"/>
    <property type="match status" value="1"/>
</dbReference>
<dbReference type="AlphaFoldDB" id="A0A375YLZ2"/>
<sequence length="793" mass="85796">MSSHRDAGGGTWVGASVQRREDPRLTTGRGRYVDDLSVPGMLHAQFVRSTEAHARIVSVDLSEVRATPGVVAAFTASDLAMADLVARLERPESEYRTTAMPILARDVVRFVGEPIAIVIAADPYTAEDGLEAAVVEYDPLPPVMTEDAALSPSSLQLHAEAADNTFVDVTMFATEGIDEIFANAYAVIEVEHRSGRQNAVPMETRGVLAEWIDRDEQLLIQVSTQIPHILRDAFANSAGIDQRQIRVVTPDIGGGFGQKAAVGREELATSASALRLRRPVKWIEDRRDNLTASFLAREQHFKTRGAFDQDGRLLALDNDVICDMGAYSVFPFTAAIEPMMAATELPGVYKVPAYRIRSRAIATNKAPTAAYRGVSRPQCVTVMELLMERAARKLGIDALDLRRRNLITVFPYRGVNDITYDPGSYLESLNLCEQTLRDEGWYERKREAAEQGRILGIGYACYSERTGLASGAFIERKPRVLVSFDLSDITMDTSGSVRVTTGTLSHGQSHETTMAQIVADRLGIPMDKIKVMQGDTDKITYGFGSFASRSITIGGSAVALAADKLGDQLCALAAHLMEVDIDSVELDGDSGVRLRKEPSKRMSFSELAFVAYLQSSRLPKDIGPGLRASASFDLAAEGVFSNATHGVVVELDRGTGGIQILRYVCVEDVGVAINPQVVEGQARGGIAQGIASTLYEQVVYDSNGQPLCPTFMEYKVPTAMEIPDIRIEHLETPSALTETGAKGAGEGGTIGVAGAILNAVNDGLRHTGVELDSTPISRELVYRALEYSGSSNV</sequence>